<feature type="region of interest" description="Disordered" evidence="7">
    <location>
        <begin position="405"/>
        <end position="427"/>
    </location>
</feature>
<feature type="signal peptide" evidence="8">
    <location>
        <begin position="1"/>
        <end position="21"/>
    </location>
</feature>
<accession>A0A673GCZ3</accession>
<dbReference type="GO" id="GO:0007160">
    <property type="term" value="P:cell-matrix adhesion"/>
    <property type="evidence" value="ECO:0007669"/>
    <property type="project" value="TreeGrafter"/>
</dbReference>
<evidence type="ECO:0000256" key="8">
    <source>
        <dbReference type="SAM" id="SignalP"/>
    </source>
</evidence>
<name>A0A673GCZ3_9TELE</name>
<keyword evidence="6" id="KW-0325">Glycoprotein</keyword>
<evidence type="ECO:0000256" key="7">
    <source>
        <dbReference type="SAM" id="MobiDB-lite"/>
    </source>
</evidence>
<dbReference type="Proteomes" id="UP000472270">
    <property type="component" value="Unassembled WGS sequence"/>
</dbReference>
<evidence type="ECO:0000256" key="4">
    <source>
        <dbReference type="ARBA" id="ARBA00022889"/>
    </source>
</evidence>
<dbReference type="PANTHER" id="PTHR23412">
    <property type="entry name" value="STEREOCILIN RELATED"/>
    <property type="match status" value="1"/>
</dbReference>
<keyword evidence="5" id="KW-0472">Membrane</keyword>
<evidence type="ECO:0000313" key="9">
    <source>
        <dbReference type="Ensembl" id="ENSSRHP00000009877.1"/>
    </source>
</evidence>
<dbReference type="InterPro" id="IPR010335">
    <property type="entry name" value="Mesothelin"/>
</dbReference>
<evidence type="ECO:0000256" key="6">
    <source>
        <dbReference type="ARBA" id="ARBA00023180"/>
    </source>
</evidence>
<feature type="compositionally biased region" description="Basic and acidic residues" evidence="7">
    <location>
        <begin position="408"/>
        <end position="427"/>
    </location>
</feature>
<dbReference type="GO" id="GO:0016020">
    <property type="term" value="C:membrane"/>
    <property type="evidence" value="ECO:0007669"/>
    <property type="project" value="UniProtKB-SubCell"/>
</dbReference>
<keyword evidence="3 8" id="KW-0732">Signal</keyword>
<feature type="chain" id="PRO_5025591739" evidence="8">
    <location>
        <begin position="22"/>
        <end position="427"/>
    </location>
</feature>
<reference evidence="9" key="2">
    <citation type="submission" date="2025-09" db="UniProtKB">
        <authorList>
            <consortium name="Ensembl"/>
        </authorList>
    </citation>
    <scope>IDENTIFICATION</scope>
</reference>
<evidence type="ECO:0000256" key="3">
    <source>
        <dbReference type="ARBA" id="ARBA00022729"/>
    </source>
</evidence>
<organism evidence="9 10">
    <name type="scientific">Sinocyclocheilus rhinocerous</name>
    <dbReference type="NCBI Taxonomy" id="307959"/>
    <lineage>
        <taxon>Eukaryota</taxon>
        <taxon>Metazoa</taxon>
        <taxon>Chordata</taxon>
        <taxon>Craniata</taxon>
        <taxon>Vertebrata</taxon>
        <taxon>Euteleostomi</taxon>
        <taxon>Actinopterygii</taxon>
        <taxon>Neopterygii</taxon>
        <taxon>Teleostei</taxon>
        <taxon>Ostariophysi</taxon>
        <taxon>Cypriniformes</taxon>
        <taxon>Cyprinidae</taxon>
        <taxon>Cyprininae</taxon>
        <taxon>Sinocyclocheilus</taxon>
    </lineage>
</organism>
<dbReference type="Pfam" id="PF06060">
    <property type="entry name" value="Mesothelin"/>
    <property type="match status" value="1"/>
</dbReference>
<evidence type="ECO:0000313" key="10">
    <source>
        <dbReference type="Proteomes" id="UP000472270"/>
    </source>
</evidence>
<keyword evidence="4" id="KW-0130">Cell adhesion</keyword>
<evidence type="ECO:0000256" key="2">
    <source>
        <dbReference type="ARBA" id="ARBA00011016"/>
    </source>
</evidence>
<proteinExistence type="inferred from homology"/>
<comment type="similarity">
    <text evidence="2">Belongs to the mesothelin family.</text>
</comment>
<dbReference type="AlphaFoldDB" id="A0A673GCZ3"/>
<dbReference type="PANTHER" id="PTHR23412:SF6">
    <property type="entry name" value="MESOTHELIN"/>
    <property type="match status" value="1"/>
</dbReference>
<evidence type="ECO:0000256" key="5">
    <source>
        <dbReference type="ARBA" id="ARBA00023136"/>
    </source>
</evidence>
<reference evidence="9" key="1">
    <citation type="submission" date="2025-08" db="UniProtKB">
        <authorList>
            <consortium name="Ensembl"/>
        </authorList>
    </citation>
    <scope>IDENTIFICATION</scope>
</reference>
<protein>
    <submittedName>
        <fullName evidence="9">Uncharacterized protein</fullName>
    </submittedName>
</protein>
<dbReference type="GO" id="GO:0009986">
    <property type="term" value="C:cell surface"/>
    <property type="evidence" value="ECO:0007669"/>
    <property type="project" value="TreeGrafter"/>
</dbReference>
<comment type="subcellular location">
    <subcellularLocation>
        <location evidence="1">Membrane</location>
    </subcellularLocation>
</comment>
<keyword evidence="10" id="KW-1185">Reference proteome</keyword>
<sequence>FGSACLVTSLSVSLQIIAVNSSSDAIITNVPDLMATEIPRIFLLDVPQSSAAAQAVNRKKWKHEQVRQASVLQGFTCSRIQSFSTSKVLSLIRGCRRRANQTLVLQESQLTCMHHYIKSADLSAFSQYPAEVLIYYNYSMIDRSLCRSYFSSLGVANFSVLSSTLSFKKQTLFNHARGCLGISGVSISRDQLDVLGSMSCFLSGEYIQSSDPYVLEKLKPCVDLSAEQISALESILLGGNTSYGPSDSWNRATLESLDLLPLYLTANIWSKFTQANKQRFLKTFIRDLRKNDKASETKILNMMNEVNKISRVKIKRSAGENHCRNTTESTLIPMFLKEPLLLTKTYNGNSRSQRASALSLTSCSSEKKSILFSIAQNAFNTTNTRSTNPVSITTYQLLQNYLGNNTHTHTDSRHTALLRDQERRDRG</sequence>
<dbReference type="Ensembl" id="ENSSRHT00000010181.1">
    <property type="protein sequence ID" value="ENSSRHP00000009877.1"/>
    <property type="gene ID" value="ENSSRHG00000005636.1"/>
</dbReference>
<dbReference type="InterPro" id="IPR026664">
    <property type="entry name" value="Stereocilin-rel"/>
</dbReference>
<evidence type="ECO:0000256" key="1">
    <source>
        <dbReference type="ARBA" id="ARBA00004370"/>
    </source>
</evidence>